<reference evidence="1" key="1">
    <citation type="journal article" date="2021" name="Environ. Microbiol.">
        <title>Gene family expansions and transcriptome signatures uncover fungal adaptations to wood decay.</title>
        <authorList>
            <person name="Hage H."/>
            <person name="Miyauchi S."/>
            <person name="Viragh M."/>
            <person name="Drula E."/>
            <person name="Min B."/>
            <person name="Chaduli D."/>
            <person name="Navarro D."/>
            <person name="Favel A."/>
            <person name="Norest M."/>
            <person name="Lesage-Meessen L."/>
            <person name="Balint B."/>
            <person name="Merenyi Z."/>
            <person name="de Eugenio L."/>
            <person name="Morin E."/>
            <person name="Martinez A.T."/>
            <person name="Baldrian P."/>
            <person name="Stursova M."/>
            <person name="Martinez M.J."/>
            <person name="Novotny C."/>
            <person name="Magnuson J.K."/>
            <person name="Spatafora J.W."/>
            <person name="Maurice S."/>
            <person name="Pangilinan J."/>
            <person name="Andreopoulos W."/>
            <person name="LaButti K."/>
            <person name="Hundley H."/>
            <person name="Na H."/>
            <person name="Kuo A."/>
            <person name="Barry K."/>
            <person name="Lipzen A."/>
            <person name="Henrissat B."/>
            <person name="Riley R."/>
            <person name="Ahrendt S."/>
            <person name="Nagy L.G."/>
            <person name="Grigoriev I.V."/>
            <person name="Martin F."/>
            <person name="Rosso M.N."/>
        </authorList>
    </citation>
    <scope>NUCLEOTIDE SEQUENCE</scope>
    <source>
        <strain evidence="1">CBS 384.51</strain>
    </source>
</reference>
<organism evidence="1 2">
    <name type="scientific">Irpex rosettiformis</name>
    <dbReference type="NCBI Taxonomy" id="378272"/>
    <lineage>
        <taxon>Eukaryota</taxon>
        <taxon>Fungi</taxon>
        <taxon>Dikarya</taxon>
        <taxon>Basidiomycota</taxon>
        <taxon>Agaricomycotina</taxon>
        <taxon>Agaricomycetes</taxon>
        <taxon>Polyporales</taxon>
        <taxon>Irpicaceae</taxon>
        <taxon>Irpex</taxon>
    </lineage>
</organism>
<feature type="non-terminal residue" evidence="1">
    <location>
        <position position="1"/>
    </location>
</feature>
<evidence type="ECO:0000313" key="2">
    <source>
        <dbReference type="Proteomes" id="UP001055072"/>
    </source>
</evidence>
<evidence type="ECO:0000313" key="1">
    <source>
        <dbReference type="EMBL" id="KAI0092443.1"/>
    </source>
</evidence>
<accession>A0ACB8UDP6</accession>
<proteinExistence type="predicted"/>
<dbReference type="EMBL" id="MU274903">
    <property type="protein sequence ID" value="KAI0092443.1"/>
    <property type="molecule type" value="Genomic_DNA"/>
</dbReference>
<dbReference type="Proteomes" id="UP001055072">
    <property type="component" value="Unassembled WGS sequence"/>
</dbReference>
<protein>
    <submittedName>
        <fullName evidence="1">Uncharacterized protein</fullName>
    </submittedName>
</protein>
<comment type="caution">
    <text evidence="1">The sequence shown here is derived from an EMBL/GenBank/DDBJ whole genome shotgun (WGS) entry which is preliminary data.</text>
</comment>
<keyword evidence="2" id="KW-1185">Reference proteome</keyword>
<sequence length="56" mass="6305">SKVITSVSILLQHCLGPRNLSAPLRTHTYKHPDGISAVHILRKHRTKCLCLFLQMA</sequence>
<name>A0ACB8UDP6_9APHY</name>
<gene>
    <name evidence="1" type="ORF">BDY19DRAFT_924392</name>
</gene>